<feature type="transmembrane region" description="Helical" evidence="6">
    <location>
        <begin position="39"/>
        <end position="59"/>
    </location>
</feature>
<evidence type="ECO:0000256" key="6">
    <source>
        <dbReference type="SAM" id="Phobius"/>
    </source>
</evidence>
<evidence type="ECO:0000256" key="4">
    <source>
        <dbReference type="ARBA" id="ARBA00022989"/>
    </source>
</evidence>
<evidence type="ECO:0000256" key="5">
    <source>
        <dbReference type="ARBA" id="ARBA00023136"/>
    </source>
</evidence>
<keyword evidence="4 6" id="KW-1133">Transmembrane helix</keyword>
<dbReference type="InterPro" id="IPR050445">
    <property type="entry name" value="Bact_polysacc_biosynth/exp"/>
</dbReference>
<dbReference type="Pfam" id="PF02706">
    <property type="entry name" value="Wzz"/>
    <property type="match status" value="1"/>
</dbReference>
<name>A0ABU5I0Y9_9HYPH</name>
<dbReference type="PANTHER" id="PTHR32309:SF31">
    <property type="entry name" value="CAPSULAR EXOPOLYSACCHARIDE FAMILY"/>
    <property type="match status" value="1"/>
</dbReference>
<accession>A0ABU5I0Y9</accession>
<dbReference type="InterPro" id="IPR027417">
    <property type="entry name" value="P-loop_NTPase"/>
</dbReference>
<evidence type="ECO:0000256" key="2">
    <source>
        <dbReference type="ARBA" id="ARBA00022475"/>
    </source>
</evidence>
<dbReference type="PANTHER" id="PTHR32309">
    <property type="entry name" value="TYROSINE-PROTEIN KINASE"/>
    <property type="match status" value="1"/>
</dbReference>
<keyword evidence="2" id="KW-1003">Cell membrane</keyword>
<organism evidence="8 9">
    <name type="scientific">Fulvimarina uroteuthidis</name>
    <dbReference type="NCBI Taxonomy" id="3098149"/>
    <lineage>
        <taxon>Bacteria</taxon>
        <taxon>Pseudomonadati</taxon>
        <taxon>Pseudomonadota</taxon>
        <taxon>Alphaproteobacteria</taxon>
        <taxon>Hyphomicrobiales</taxon>
        <taxon>Aurantimonadaceae</taxon>
        <taxon>Fulvimarina</taxon>
    </lineage>
</organism>
<reference evidence="8 9" key="1">
    <citation type="submission" date="2023-12" db="EMBL/GenBank/DDBJ databases">
        <title>Description of Novel Strain Fulvimarina sp. 2208YS6-2-32 isolated from Uroteuthis (Photololigo) edulis.</title>
        <authorList>
            <person name="Park J.-S."/>
        </authorList>
    </citation>
    <scope>NUCLEOTIDE SEQUENCE [LARGE SCALE GENOMIC DNA]</scope>
    <source>
        <strain evidence="8 9">2208YS6-2-32</strain>
    </source>
</reference>
<evidence type="ECO:0000256" key="3">
    <source>
        <dbReference type="ARBA" id="ARBA00022692"/>
    </source>
</evidence>
<comment type="caution">
    <text evidence="8">The sequence shown here is derived from an EMBL/GenBank/DDBJ whole genome shotgun (WGS) entry which is preliminary data.</text>
</comment>
<proteinExistence type="predicted"/>
<dbReference type="Gene3D" id="3.40.50.300">
    <property type="entry name" value="P-loop containing nucleotide triphosphate hydrolases"/>
    <property type="match status" value="1"/>
</dbReference>
<evidence type="ECO:0000313" key="9">
    <source>
        <dbReference type="Proteomes" id="UP001294412"/>
    </source>
</evidence>
<feature type="domain" description="Polysaccharide chain length determinant N-terminal" evidence="7">
    <location>
        <begin position="25"/>
        <end position="117"/>
    </location>
</feature>
<evidence type="ECO:0000313" key="8">
    <source>
        <dbReference type="EMBL" id="MDY8108792.1"/>
    </source>
</evidence>
<keyword evidence="3 6" id="KW-0812">Transmembrane</keyword>
<sequence length="717" mass="76451">MSVPRLTNASRTVPLERDLRRSYDLSLLKLLRTLYRRRLMFVSILAGVLALAILAGLILPKRYTASALIQLGFGETAPESVPGAGAGGPSIALDAAALVKGETEILASRAIARRVLDANAVANMFARSRSRLGQDPVVALEKPLEVLNDGKSYLITVRYEAGDPEVAATIANAFADAYLANRADEGVTASRTRSLWLADQVAEAERTTEEAGRTLQAFAETSGIVVSTAGSPSAADQQMRALLEQLSARQASLRDKQLRLDRLAEAAAAGRMPLLADLEGAESARRAVDAEMTAARDLASLGATLGTLHPRYRQARSALDALEARRNETVKQAVALARTDLSSARRDETALLGEVAKMQRRVVTDSTDLQRALALQASWQTAITERDLLRASLRQAQAIGDFKPVAATLVSPAEPMAEPVSLRLLSAGVIGVFGGVFVALGSIFLLESRDAGYAEVGPAQDGLGLPCVGVIPALSKTKKQAGHSARVRNAALQTMVARLGLTEQVGDKRIVVVGSALAGEGKTALIHDMAAIIADAGRRVVVVESSPKDERAALSTRWRSWNGEMSRGLRVTAVAERSKGGHLAMHAYQRQLDDQTPVFEGQDQFIAWLNGCVDQFDLVLVEAPALLLDGRAMVLARVADLFILSVAWRSTTRASLGTAVEQLAAMAHPPRAIAFAFTEVETKSHDAYGPADTLYFQNRHLRPARAAIAHGAEAGAA</sequence>
<dbReference type="RefSeq" id="WP_322186264.1">
    <property type="nucleotide sequence ID" value="NZ_JAXLPB010000002.1"/>
</dbReference>
<dbReference type="SUPFAM" id="SSF52540">
    <property type="entry name" value="P-loop containing nucleoside triphosphate hydrolases"/>
    <property type="match status" value="1"/>
</dbReference>
<gene>
    <name evidence="8" type="ORF">U0C82_06490</name>
</gene>
<dbReference type="Proteomes" id="UP001294412">
    <property type="component" value="Unassembled WGS sequence"/>
</dbReference>
<dbReference type="EMBL" id="JAXLPB010000002">
    <property type="protein sequence ID" value="MDY8108792.1"/>
    <property type="molecule type" value="Genomic_DNA"/>
</dbReference>
<keyword evidence="5 6" id="KW-0472">Membrane</keyword>
<keyword evidence="9" id="KW-1185">Reference proteome</keyword>
<dbReference type="InterPro" id="IPR003856">
    <property type="entry name" value="LPS_length_determ_N"/>
</dbReference>
<feature type="transmembrane region" description="Helical" evidence="6">
    <location>
        <begin position="424"/>
        <end position="446"/>
    </location>
</feature>
<evidence type="ECO:0000256" key="1">
    <source>
        <dbReference type="ARBA" id="ARBA00004651"/>
    </source>
</evidence>
<comment type="subcellular location">
    <subcellularLocation>
        <location evidence="1">Cell membrane</location>
        <topology evidence="1">Multi-pass membrane protein</topology>
    </subcellularLocation>
</comment>
<protein>
    <submittedName>
        <fullName evidence="8">Wzz/FepE/Etk N-terminal domain-containing protein</fullName>
    </submittedName>
</protein>
<evidence type="ECO:0000259" key="7">
    <source>
        <dbReference type="Pfam" id="PF02706"/>
    </source>
</evidence>